<dbReference type="STRING" id="1889.SAM40697_3570"/>
<dbReference type="InterPro" id="IPR050744">
    <property type="entry name" value="AI-2_Isomerase_LsrG"/>
</dbReference>
<dbReference type="PANTHER" id="PTHR33336:SF3">
    <property type="entry name" value="ABM DOMAIN-CONTAINING PROTEIN"/>
    <property type="match status" value="1"/>
</dbReference>
<organism evidence="2 3">
    <name type="scientific">Streptomyces ambofaciens (strain ATCC 23877 / 3486 / DSM 40053 / JCM 4204 / NBRC 12836 / NRRL B-2516)</name>
    <dbReference type="NCBI Taxonomy" id="278992"/>
    <lineage>
        <taxon>Bacteria</taxon>
        <taxon>Bacillati</taxon>
        <taxon>Actinomycetota</taxon>
        <taxon>Actinomycetes</taxon>
        <taxon>Kitasatosporales</taxon>
        <taxon>Streptomycetaceae</taxon>
        <taxon>Streptomyces</taxon>
    </lineage>
</organism>
<proteinExistence type="predicted"/>
<dbReference type="PANTHER" id="PTHR33336">
    <property type="entry name" value="QUINOL MONOOXYGENASE YGIN-RELATED"/>
    <property type="match status" value="1"/>
</dbReference>
<dbReference type="InterPro" id="IPR007138">
    <property type="entry name" value="ABM_dom"/>
</dbReference>
<protein>
    <recommendedName>
        <fullName evidence="1">ABM domain-containing protein</fullName>
    </recommendedName>
</protein>
<reference evidence="3" key="1">
    <citation type="journal article" date="2015" name="J. Biotechnol.">
        <title>Complete genome sequence of Streptomyces ambofaciens ATCC 23877, the spiramycin producer.</title>
        <authorList>
            <person name="Thibessard A."/>
            <person name="Haas D."/>
            <person name="Gerbaud C."/>
            <person name="Aigle B."/>
            <person name="Lautru S."/>
            <person name="Pernodet J.L."/>
            <person name="Leblond P."/>
        </authorList>
    </citation>
    <scope>NUCLEOTIDE SEQUENCE [LARGE SCALE GENOMIC DNA]</scope>
    <source>
        <strain evidence="3">ATCC 23877 / 3486 / DSM 40053 / JCM 4204 / NBRC 12836 / NRRL B-2516</strain>
    </source>
</reference>
<dbReference type="EMBL" id="CP012382">
    <property type="protein sequence ID" value="AKZ56972.1"/>
    <property type="molecule type" value="Genomic_DNA"/>
</dbReference>
<gene>
    <name evidence="2" type="ORF">SAM23877_3927</name>
</gene>
<evidence type="ECO:0000313" key="2">
    <source>
        <dbReference type="EMBL" id="AKZ56972.1"/>
    </source>
</evidence>
<evidence type="ECO:0000313" key="3">
    <source>
        <dbReference type="Proteomes" id="UP000061018"/>
    </source>
</evidence>
<dbReference type="Pfam" id="PF03992">
    <property type="entry name" value="ABM"/>
    <property type="match status" value="1"/>
</dbReference>
<accession>A0A0K2AVX3</accession>
<dbReference type="InterPro" id="IPR011008">
    <property type="entry name" value="Dimeric_a/b-barrel"/>
</dbReference>
<dbReference type="Gene3D" id="3.30.70.100">
    <property type="match status" value="1"/>
</dbReference>
<feature type="domain" description="ABM" evidence="1">
    <location>
        <begin position="3"/>
        <end position="92"/>
    </location>
</feature>
<name>A0A0K2AVX3_STRA7</name>
<dbReference type="AlphaFoldDB" id="A0A0K2AVX3"/>
<dbReference type="SUPFAM" id="SSF54909">
    <property type="entry name" value="Dimeric alpha+beta barrel"/>
    <property type="match status" value="1"/>
</dbReference>
<dbReference type="KEGG" id="samb:SAM23877_3927"/>
<dbReference type="GO" id="GO:0003824">
    <property type="term" value="F:catalytic activity"/>
    <property type="evidence" value="ECO:0007669"/>
    <property type="project" value="TreeGrafter"/>
</dbReference>
<dbReference type="Proteomes" id="UP000061018">
    <property type="component" value="Chromosome"/>
</dbReference>
<dbReference type="RefSeq" id="WP_053134350.1">
    <property type="nucleotide sequence ID" value="NZ_CP012382.1"/>
</dbReference>
<sequence>MSIEITVVFDVVPDRMDSVTAAFQELCDATREEEGALRFDAFRSEEHRDVVVLVEDWADQEAIDLHMKEPYVADFLARTEGSFVRPPYVHRLRALGA</sequence>
<evidence type="ECO:0000259" key="1">
    <source>
        <dbReference type="PROSITE" id="PS51725"/>
    </source>
</evidence>
<dbReference type="PROSITE" id="PS51725">
    <property type="entry name" value="ABM"/>
    <property type="match status" value="1"/>
</dbReference>